<keyword evidence="4" id="KW-0238">DNA-binding</keyword>
<dbReference type="OrthoDB" id="664875at2759"/>
<gene>
    <name evidence="10" type="ORF">KIW84_030329</name>
</gene>
<feature type="region of interest" description="Disordered" evidence="8">
    <location>
        <begin position="45"/>
        <end position="87"/>
    </location>
</feature>
<dbReference type="AlphaFoldDB" id="A0A9D5AYS2"/>
<accession>A0A9D5AYS2</accession>
<dbReference type="Gene3D" id="1.20.5.170">
    <property type="match status" value="1"/>
</dbReference>
<feature type="domain" description="BZIP" evidence="9">
    <location>
        <begin position="187"/>
        <end position="241"/>
    </location>
</feature>
<dbReference type="GO" id="GO:0003677">
    <property type="term" value="F:DNA binding"/>
    <property type="evidence" value="ECO:0007669"/>
    <property type="project" value="UniProtKB-KW"/>
</dbReference>
<keyword evidence="3" id="KW-0805">Transcription regulation</keyword>
<dbReference type="SMART" id="SM00338">
    <property type="entry name" value="BRLZ"/>
    <property type="match status" value="1"/>
</dbReference>
<dbReference type="Proteomes" id="UP001058974">
    <property type="component" value="Chromosome 3"/>
</dbReference>
<comment type="similarity">
    <text evidence="2">Belongs to the bZIP family.</text>
</comment>
<comment type="caution">
    <text evidence="10">The sequence shown here is derived from an EMBL/GenBank/DDBJ whole genome shotgun (WGS) entry which is preliminary data.</text>
</comment>
<dbReference type="PANTHER" id="PTHR46408:SF10">
    <property type="entry name" value="BASIC LEUCINE ZIPPER 63"/>
    <property type="match status" value="1"/>
</dbReference>
<keyword evidence="7" id="KW-0175">Coiled coil</keyword>
<dbReference type="FunFam" id="1.20.5.170:FF:000020">
    <property type="entry name" value="BZIP transcription factor"/>
    <property type="match status" value="1"/>
</dbReference>
<comment type="subcellular location">
    <subcellularLocation>
        <location evidence="1">Nucleus</location>
    </subcellularLocation>
</comment>
<keyword evidence="6" id="KW-0539">Nucleus</keyword>
<dbReference type="PROSITE" id="PS50217">
    <property type="entry name" value="BZIP"/>
    <property type="match status" value="1"/>
</dbReference>
<reference evidence="10 11" key="1">
    <citation type="journal article" date="2022" name="Nat. Genet.">
        <title>Improved pea reference genome and pan-genome highlight genomic features and evolutionary characteristics.</title>
        <authorList>
            <person name="Yang T."/>
            <person name="Liu R."/>
            <person name="Luo Y."/>
            <person name="Hu S."/>
            <person name="Wang D."/>
            <person name="Wang C."/>
            <person name="Pandey M.K."/>
            <person name="Ge S."/>
            <person name="Xu Q."/>
            <person name="Li N."/>
            <person name="Li G."/>
            <person name="Huang Y."/>
            <person name="Saxena R.K."/>
            <person name="Ji Y."/>
            <person name="Li M."/>
            <person name="Yan X."/>
            <person name="He Y."/>
            <person name="Liu Y."/>
            <person name="Wang X."/>
            <person name="Xiang C."/>
            <person name="Varshney R.K."/>
            <person name="Ding H."/>
            <person name="Gao S."/>
            <person name="Zong X."/>
        </authorList>
    </citation>
    <scope>NUCLEOTIDE SEQUENCE [LARGE SCALE GENOMIC DNA]</scope>
    <source>
        <strain evidence="10 11">cv. Zhongwan 6</strain>
    </source>
</reference>
<dbReference type="PANTHER" id="PTHR46408">
    <property type="entry name" value="BASIC LEUCINE ZIPPER 63"/>
    <property type="match status" value="1"/>
</dbReference>
<evidence type="ECO:0000259" key="9">
    <source>
        <dbReference type="PROSITE" id="PS50217"/>
    </source>
</evidence>
<dbReference type="Gramene" id="Psat03G0032900-T1">
    <property type="protein sequence ID" value="KAI5424071.1"/>
    <property type="gene ID" value="KIW84_030329"/>
</dbReference>
<evidence type="ECO:0000313" key="10">
    <source>
        <dbReference type="EMBL" id="KAI5424071.1"/>
    </source>
</evidence>
<evidence type="ECO:0000256" key="2">
    <source>
        <dbReference type="ARBA" id="ARBA00007163"/>
    </source>
</evidence>
<proteinExistence type="inferred from homology"/>
<dbReference type="GO" id="GO:0005634">
    <property type="term" value="C:nucleus"/>
    <property type="evidence" value="ECO:0007669"/>
    <property type="project" value="UniProtKB-SubCell"/>
</dbReference>
<dbReference type="EMBL" id="JAMSHJ010000003">
    <property type="protein sequence ID" value="KAI5424071.1"/>
    <property type="molecule type" value="Genomic_DNA"/>
</dbReference>
<dbReference type="Gramene" id="PSAT_LOCUS14351_t1">
    <property type="protein sequence ID" value="CAL5194616.1"/>
    <property type="gene ID" value="PSAT_LOCUS14351"/>
</dbReference>
<organism evidence="10 11">
    <name type="scientific">Pisum sativum</name>
    <name type="common">Garden pea</name>
    <name type="synonym">Lathyrus oleraceus</name>
    <dbReference type="NCBI Taxonomy" id="3888"/>
    <lineage>
        <taxon>Eukaryota</taxon>
        <taxon>Viridiplantae</taxon>
        <taxon>Streptophyta</taxon>
        <taxon>Embryophyta</taxon>
        <taxon>Tracheophyta</taxon>
        <taxon>Spermatophyta</taxon>
        <taxon>Magnoliopsida</taxon>
        <taxon>eudicotyledons</taxon>
        <taxon>Gunneridae</taxon>
        <taxon>Pentapetalae</taxon>
        <taxon>rosids</taxon>
        <taxon>fabids</taxon>
        <taxon>Fabales</taxon>
        <taxon>Fabaceae</taxon>
        <taxon>Papilionoideae</taxon>
        <taxon>50 kb inversion clade</taxon>
        <taxon>NPAAA clade</taxon>
        <taxon>Hologalegina</taxon>
        <taxon>IRL clade</taxon>
        <taxon>Fabeae</taxon>
        <taxon>Lathyrus</taxon>
    </lineage>
</organism>
<dbReference type="SUPFAM" id="SSF57959">
    <property type="entry name" value="Leucine zipper domain"/>
    <property type="match status" value="1"/>
</dbReference>
<evidence type="ECO:0000256" key="1">
    <source>
        <dbReference type="ARBA" id="ARBA00004123"/>
    </source>
</evidence>
<sequence length="371" mass="40639">MERVFSIAEITEQYWLTSKAGKEGESKMNRSDSEWAFQQFLQQQEQEAANTSNAKPCSSSSTSTSTSSSNLDLKLKINNNNNNNNNINDSQDYYAILKTKLDLACAAVAMSRGTLVKSQEPDNGSHAAYASELGASGNDSSKLLNKDGMKVGQKKPVVSIRSTTSGSSDDEEAEGEINMNGDMNPSDAKRVRRMLSNRESARRSRRRKQAHLSELETQVSQLRGEKSSLLKNLTDVTQKYNDSAVDNRILKADVETLRAKVKMAEETVKRFTGLNPMFNEISELSSMGMGMSLFDGSPSESSADASVPEGSNNHFCQPASSNLMSSHNIRADNMQMNTAAGNKIGRTNSLPRVASLEHLQNRIRGGADEDK</sequence>
<feature type="coiled-coil region" evidence="7">
    <location>
        <begin position="198"/>
        <end position="267"/>
    </location>
</feature>
<dbReference type="GO" id="GO:0046983">
    <property type="term" value="F:protein dimerization activity"/>
    <property type="evidence" value="ECO:0007669"/>
    <property type="project" value="UniProtKB-ARBA"/>
</dbReference>
<protein>
    <recommendedName>
        <fullName evidence="9">BZIP domain-containing protein</fullName>
    </recommendedName>
</protein>
<evidence type="ECO:0000256" key="3">
    <source>
        <dbReference type="ARBA" id="ARBA00023015"/>
    </source>
</evidence>
<evidence type="ECO:0000256" key="6">
    <source>
        <dbReference type="ARBA" id="ARBA00023242"/>
    </source>
</evidence>
<dbReference type="InterPro" id="IPR046347">
    <property type="entry name" value="bZIP_sf"/>
</dbReference>
<evidence type="ECO:0000256" key="7">
    <source>
        <dbReference type="SAM" id="Coils"/>
    </source>
</evidence>
<evidence type="ECO:0000256" key="4">
    <source>
        <dbReference type="ARBA" id="ARBA00023125"/>
    </source>
</evidence>
<evidence type="ECO:0000313" key="11">
    <source>
        <dbReference type="Proteomes" id="UP001058974"/>
    </source>
</evidence>
<keyword evidence="11" id="KW-1185">Reference proteome</keyword>
<name>A0A9D5AYS2_PEA</name>
<feature type="region of interest" description="Disordered" evidence="8">
    <location>
        <begin position="116"/>
        <end position="187"/>
    </location>
</feature>
<dbReference type="PROSITE" id="PS00036">
    <property type="entry name" value="BZIP_BASIC"/>
    <property type="match status" value="1"/>
</dbReference>
<dbReference type="GO" id="GO:0003700">
    <property type="term" value="F:DNA-binding transcription factor activity"/>
    <property type="evidence" value="ECO:0007669"/>
    <property type="project" value="InterPro"/>
</dbReference>
<evidence type="ECO:0000256" key="5">
    <source>
        <dbReference type="ARBA" id="ARBA00023163"/>
    </source>
</evidence>
<dbReference type="InterPro" id="IPR004827">
    <property type="entry name" value="bZIP"/>
</dbReference>
<keyword evidence="5" id="KW-0804">Transcription</keyword>
<dbReference type="InterPro" id="IPR020983">
    <property type="entry name" value="Basic_leucine-zipper_C"/>
</dbReference>
<dbReference type="Pfam" id="PF12498">
    <property type="entry name" value="bZIP_C"/>
    <property type="match status" value="1"/>
</dbReference>
<evidence type="ECO:0000256" key="8">
    <source>
        <dbReference type="SAM" id="MobiDB-lite"/>
    </source>
</evidence>
<dbReference type="Gramene" id="Psat3g007160.1">
    <property type="protein sequence ID" value="Psat3g007160.1.cds"/>
    <property type="gene ID" value="Psat3g007160"/>
</dbReference>
<dbReference type="Pfam" id="PF00170">
    <property type="entry name" value="bZIP_1"/>
    <property type="match status" value="1"/>
</dbReference>
<feature type="compositionally biased region" description="Low complexity" evidence="8">
    <location>
        <begin position="58"/>
        <end position="87"/>
    </location>
</feature>